<dbReference type="InterPro" id="IPR005801">
    <property type="entry name" value="ADC_synthase"/>
</dbReference>
<comment type="caution">
    <text evidence="3">The sequence shown here is derived from an EMBL/GenBank/DDBJ whole genome shotgun (WGS) entry which is preliminary data.</text>
</comment>
<dbReference type="PANTHER" id="PTHR11236:SF41">
    <property type="entry name" value="AMINODEOXYCHORISMATE SYNTHASE COMPONENT 1"/>
    <property type="match status" value="1"/>
</dbReference>
<dbReference type="AlphaFoldDB" id="A0A855Y2N6"/>
<feature type="domain" description="Anthranilate synthase component I N-terminal" evidence="2">
    <location>
        <begin position="84"/>
        <end position="199"/>
    </location>
</feature>
<organism evidence="3 4">
    <name type="scientific">Paenibacillus pabuli</name>
    <dbReference type="NCBI Taxonomy" id="1472"/>
    <lineage>
        <taxon>Bacteria</taxon>
        <taxon>Bacillati</taxon>
        <taxon>Bacillota</taxon>
        <taxon>Bacilli</taxon>
        <taxon>Bacillales</taxon>
        <taxon>Paenibacillaceae</taxon>
        <taxon>Paenibacillus</taxon>
    </lineage>
</organism>
<feature type="domain" description="Chorismate-utilising enzyme C-terminal" evidence="1">
    <location>
        <begin position="278"/>
        <end position="531"/>
    </location>
</feature>
<dbReference type="SUPFAM" id="SSF56322">
    <property type="entry name" value="ADC synthase"/>
    <property type="match status" value="1"/>
</dbReference>
<accession>A0A855Y2N6</accession>
<dbReference type="PANTHER" id="PTHR11236">
    <property type="entry name" value="AMINOBENZOATE/ANTHRANILATE SYNTHASE"/>
    <property type="match status" value="1"/>
</dbReference>
<sequence>MLNAFKSSGALVYYQTIELATDGGRQTAMTHLMTTYADWTEWAGEGWTMMPYITKSDKGPYHGGLPLTWEAAWQQASPYAMVLENGKGGRYTFLGLNPVSVISGKGNEAVIQDLIQGGTRTDGGKPLEVLKRWAAPYRAPKVSGAPDFGGGCAGYLSYDVARSLEKLPNLAEDNPALPDYWWMRFEEIWAYDHEQQALFCMVHLAVRPNQDEAQLRGLYAEAEERAAAMQQRWLHILGFAQAEEQQQALEHRHSHIHLSAQSTDSEGETEGWHTSFPQEDFEQAVRTVQEYIRQGDVFQVNLSLRQEKRLKSSAEHIYEWLRLVNPSPYMGMLRSPDFQLVSGSPELLVKVDNRKVSARPIAGTRRRGRDEAEDDLMAAEMLNSEKERAEHIMLVDLERNDIGRIAAYGSVHVPELMTIEKYSHVMHLVSQVEGTLADGLSVFDVIAATFPGGTITGAPKVRTMEIIEELEPVRRGPYTGSIGWMDYSGNMELNIVIRTLSIKDGVGYVQAGAGIVIDSDPYREYKECRNKARAMMRAVNYSEEAEAVKLK</sequence>
<gene>
    <name evidence="3" type="ORF">DET56_12161</name>
</gene>
<evidence type="ECO:0000259" key="1">
    <source>
        <dbReference type="Pfam" id="PF00425"/>
    </source>
</evidence>
<protein>
    <submittedName>
        <fullName evidence="3">Para-aminobenzoate synthetase component 1</fullName>
    </submittedName>
</protein>
<dbReference type="Pfam" id="PF04715">
    <property type="entry name" value="Anth_synt_I_N"/>
    <property type="match status" value="1"/>
</dbReference>
<dbReference type="Pfam" id="PF00425">
    <property type="entry name" value="Chorismate_bind"/>
    <property type="match status" value="1"/>
</dbReference>
<evidence type="ECO:0000259" key="2">
    <source>
        <dbReference type="Pfam" id="PF04715"/>
    </source>
</evidence>
<dbReference type="Gene3D" id="3.60.120.10">
    <property type="entry name" value="Anthranilate synthase"/>
    <property type="match status" value="1"/>
</dbReference>
<evidence type="ECO:0000313" key="3">
    <source>
        <dbReference type="EMBL" id="PWW33050.1"/>
    </source>
</evidence>
<dbReference type="InterPro" id="IPR015890">
    <property type="entry name" value="Chorismate_C"/>
</dbReference>
<dbReference type="PRINTS" id="PR00095">
    <property type="entry name" value="ANTSNTHASEI"/>
</dbReference>
<dbReference type="GO" id="GO:0000162">
    <property type="term" value="P:L-tryptophan biosynthetic process"/>
    <property type="evidence" value="ECO:0007669"/>
    <property type="project" value="TreeGrafter"/>
</dbReference>
<reference evidence="3 4" key="1">
    <citation type="submission" date="2018-05" db="EMBL/GenBank/DDBJ databases">
        <title>Freshwater and sediment microbial communities from various areas in North America, analyzing microbe dynamics in response to fracking.</title>
        <authorList>
            <person name="Lamendella R."/>
        </authorList>
    </citation>
    <scope>NUCLEOTIDE SEQUENCE [LARGE SCALE GENOMIC DNA]</scope>
    <source>
        <strain evidence="3 4">DB-3</strain>
    </source>
</reference>
<dbReference type="InterPro" id="IPR019999">
    <property type="entry name" value="Anth_synth_I-like"/>
</dbReference>
<dbReference type="EMBL" id="QGTZ01000021">
    <property type="protein sequence ID" value="PWW33050.1"/>
    <property type="molecule type" value="Genomic_DNA"/>
</dbReference>
<name>A0A855Y2N6_9BACL</name>
<dbReference type="InterPro" id="IPR006805">
    <property type="entry name" value="Anth_synth_I_N"/>
</dbReference>
<proteinExistence type="predicted"/>
<dbReference type="Proteomes" id="UP000247078">
    <property type="component" value="Unassembled WGS sequence"/>
</dbReference>
<evidence type="ECO:0000313" key="4">
    <source>
        <dbReference type="Proteomes" id="UP000247078"/>
    </source>
</evidence>